<dbReference type="InterPro" id="IPR010559">
    <property type="entry name" value="Sig_transdc_His_kin_internal"/>
</dbReference>
<evidence type="ECO:0000259" key="3">
    <source>
        <dbReference type="Pfam" id="PF06580"/>
    </source>
</evidence>
<feature type="transmembrane region" description="Helical" evidence="2">
    <location>
        <begin position="57"/>
        <end position="73"/>
    </location>
</feature>
<evidence type="ECO:0000256" key="1">
    <source>
        <dbReference type="SAM" id="Coils"/>
    </source>
</evidence>
<gene>
    <name evidence="4" type="ORF">T190423A01A_70072</name>
</gene>
<organism evidence="4 5">
    <name type="scientific">Tenacibaculum polynesiense</name>
    <dbReference type="NCBI Taxonomy" id="3137857"/>
    <lineage>
        <taxon>Bacteria</taxon>
        <taxon>Pseudomonadati</taxon>
        <taxon>Bacteroidota</taxon>
        <taxon>Flavobacteriia</taxon>
        <taxon>Flavobacteriales</taxon>
        <taxon>Flavobacteriaceae</taxon>
        <taxon>Tenacibaculum</taxon>
    </lineage>
</organism>
<keyword evidence="1" id="KW-0175">Coiled coil</keyword>
<protein>
    <submittedName>
        <fullName evidence="4">Histidine kinase-, DNA gyrase B-, and HSP90-like ATPase</fullName>
    </submittedName>
</protein>
<reference evidence="4 5" key="1">
    <citation type="submission" date="2024-05" db="EMBL/GenBank/DDBJ databases">
        <authorList>
            <person name="Duchaud E."/>
        </authorList>
    </citation>
    <scope>NUCLEOTIDE SEQUENCE [LARGE SCALE GENOMIC DNA]</scope>
    <source>
        <strain evidence="4">Ena-SAMPLE-TAB-13-05-2024-13:56:06:370-140308</strain>
    </source>
</reference>
<name>A0ABM9PFM3_9FLAO</name>
<dbReference type="SUPFAM" id="SSF55874">
    <property type="entry name" value="ATPase domain of HSP90 chaperone/DNA topoisomerase II/histidine kinase"/>
    <property type="match status" value="1"/>
</dbReference>
<dbReference type="PANTHER" id="PTHR34220">
    <property type="entry name" value="SENSOR HISTIDINE KINASE YPDA"/>
    <property type="match status" value="1"/>
</dbReference>
<dbReference type="EMBL" id="CAXJIO010000016">
    <property type="protein sequence ID" value="CAL2104379.1"/>
    <property type="molecule type" value="Genomic_DNA"/>
</dbReference>
<dbReference type="Proteomes" id="UP001497527">
    <property type="component" value="Unassembled WGS sequence"/>
</dbReference>
<comment type="caution">
    <text evidence="4">The sequence shown here is derived from an EMBL/GenBank/DDBJ whole genome shotgun (WGS) entry which is preliminary data.</text>
</comment>
<dbReference type="Pfam" id="PF06580">
    <property type="entry name" value="His_kinase"/>
    <property type="match status" value="1"/>
</dbReference>
<dbReference type="RefSeq" id="WP_348718700.1">
    <property type="nucleotide sequence ID" value="NZ_CAXJIO010000016.1"/>
</dbReference>
<sequence length="412" mass="48051">MKQIINKILNTGVCKYNNVKENKKIKLLNIFCFTWAIMILVITFFDILFQRELIDSLKIHGVSYVLIFIIFYLQKTRFYTLSRVLFITAIIGVTYVFANYVTPFSLIENFYFIYPLIAIILIEKKWINLGILLLCFLLYFVPNFYFKHYPETTILPVLIFSVFVATYVILSYAENLNKKHEKELLKSKKSLEQAYLELEERKKSEVAALQLKALKTQMNPHFLFNSINAIQNLILTDKKTEAYTYLTKFSLFVRESIKASEESYVAFDAELSMLKKYLELEKLRFGNDFVYEFIGEELIEKIKIPSAIIQPFIENAVRCGLLHKTNGIKKVTVKFKQGDLFQCIVLDNGIGIDASKEITKLNQEETVSKATDLVEKRLLLLKEYYQTDIGVKYEDVHEGTKVIIRIPYSKLS</sequence>
<feature type="transmembrane region" description="Helical" evidence="2">
    <location>
        <begin position="27"/>
        <end position="45"/>
    </location>
</feature>
<dbReference type="Gene3D" id="3.30.565.10">
    <property type="entry name" value="Histidine kinase-like ATPase, C-terminal domain"/>
    <property type="match status" value="1"/>
</dbReference>
<keyword evidence="2" id="KW-0812">Transmembrane</keyword>
<keyword evidence="5" id="KW-1185">Reference proteome</keyword>
<dbReference type="InterPro" id="IPR050640">
    <property type="entry name" value="Bact_2-comp_sensor_kinase"/>
</dbReference>
<evidence type="ECO:0000313" key="4">
    <source>
        <dbReference type="EMBL" id="CAL2104379.1"/>
    </source>
</evidence>
<keyword evidence="2" id="KW-0472">Membrane</keyword>
<evidence type="ECO:0000313" key="5">
    <source>
        <dbReference type="Proteomes" id="UP001497527"/>
    </source>
</evidence>
<accession>A0ABM9PFM3</accession>
<evidence type="ECO:0000256" key="2">
    <source>
        <dbReference type="SAM" id="Phobius"/>
    </source>
</evidence>
<feature type="transmembrane region" description="Helical" evidence="2">
    <location>
        <begin position="152"/>
        <end position="173"/>
    </location>
</feature>
<keyword evidence="2" id="KW-1133">Transmembrane helix</keyword>
<feature type="transmembrane region" description="Helical" evidence="2">
    <location>
        <begin position="80"/>
        <end position="98"/>
    </location>
</feature>
<feature type="transmembrane region" description="Helical" evidence="2">
    <location>
        <begin position="129"/>
        <end position="146"/>
    </location>
</feature>
<proteinExistence type="predicted"/>
<feature type="domain" description="Signal transduction histidine kinase internal region" evidence="3">
    <location>
        <begin position="210"/>
        <end position="289"/>
    </location>
</feature>
<dbReference type="InterPro" id="IPR036890">
    <property type="entry name" value="HATPase_C_sf"/>
</dbReference>
<dbReference type="PANTHER" id="PTHR34220:SF7">
    <property type="entry name" value="SENSOR HISTIDINE KINASE YPDA"/>
    <property type="match status" value="1"/>
</dbReference>
<feature type="coiled-coil region" evidence="1">
    <location>
        <begin position="177"/>
        <end position="208"/>
    </location>
</feature>